<evidence type="ECO:0000313" key="4">
    <source>
        <dbReference type="Proteomes" id="UP000676511"/>
    </source>
</evidence>
<dbReference type="Gene3D" id="3.30.870.10">
    <property type="entry name" value="Endonuclease Chain A"/>
    <property type="match status" value="1"/>
</dbReference>
<evidence type="ECO:0000313" key="2">
    <source>
        <dbReference type="EMBL" id="MBK4778751.1"/>
    </source>
</evidence>
<dbReference type="CDD" id="cd09117">
    <property type="entry name" value="PLDc_Bfil_DEXD_like"/>
    <property type="match status" value="1"/>
</dbReference>
<protein>
    <submittedName>
        <fullName evidence="3">Phospholipase D family protein</fullName>
    </submittedName>
</protein>
<gene>
    <name evidence="2" type="ORF">BTU61_00805</name>
    <name evidence="3" type="ORF">J4854_04815</name>
</gene>
<dbReference type="Pfam" id="PF13091">
    <property type="entry name" value="PLDc_2"/>
    <property type="match status" value="1"/>
</dbReference>
<accession>A0A9X0WLR4</accession>
<dbReference type="EMBL" id="MRXX01000001">
    <property type="protein sequence ID" value="MBK4778751.1"/>
    <property type="molecule type" value="Genomic_DNA"/>
</dbReference>
<organism evidence="2 5">
    <name type="scientific">Streptococcus lactarius</name>
    <dbReference type="NCBI Taxonomy" id="684066"/>
    <lineage>
        <taxon>Bacteria</taxon>
        <taxon>Bacillati</taxon>
        <taxon>Bacillota</taxon>
        <taxon>Bacilli</taxon>
        <taxon>Lactobacillales</taxon>
        <taxon>Streptococcaceae</taxon>
        <taxon>Streptococcus</taxon>
    </lineage>
</organism>
<sequence length="390" mass="44223">MAKVKYSLQRLGDNSFVDIVKETLSKEHSKAFYYSAFLREDSVSEIKEFLEKESDLKAIIGIRNGATSSQGLKALLSTGVQLFVVDTGSPITIFHAKSLLVIDEKNDKAFAAIGSSNFTPGGFYRNIENNTFIELDLKDKSDKEFYDDFMSGFYSLMAYVGNGDNVLEITNNVEIDNFLNDGRVVDEESSVIKASLGRNRAGTKAIKGMKLNPYKQRGSNLRSSASKKSKSSKTTLVLTSMIQGQIEEVWKSKELKERDLTIPSNKKTNPTGSMLMKKGAYDINQQSYFYNEVFKDLSWVRKNPKQPHYQFAEAKFYFIIEGIEYGPYELTLKYDERTDTAGYLQKQPNVSLSWGKAGEIIKNRNLLGKIMYLYRVVEKADEFLIEIKDD</sequence>
<dbReference type="RefSeq" id="WP_200771922.1">
    <property type="nucleotide sequence ID" value="NZ_CP072329.1"/>
</dbReference>
<reference evidence="2" key="1">
    <citation type="submission" date="2016-12" db="EMBL/GenBank/DDBJ databases">
        <title>Draft genome of Streptococcus lactarius CCUG 66490T type strain.</title>
        <authorList>
            <person name="Salva-Serra F."/>
            <person name="Engstrom-Jakobsson H."/>
            <person name="Thorell K."/>
            <person name="Gomila M."/>
            <person name="Gonzales-Siles L."/>
            <person name="Busquets A."/>
            <person name="Jaen-Luchoro D."/>
            <person name="Karlsson R."/>
            <person name="Kristiansson E."/>
            <person name="Moore E."/>
        </authorList>
    </citation>
    <scope>NUCLEOTIDE SEQUENCE</scope>
    <source>
        <strain evidence="2">CCUG 66490</strain>
    </source>
</reference>
<name>A0A9X0WLR4_9STRE</name>
<dbReference type="SUPFAM" id="SSF56024">
    <property type="entry name" value="Phospholipase D/nuclease"/>
    <property type="match status" value="1"/>
</dbReference>
<keyword evidence="4" id="KW-1185">Reference proteome</keyword>
<evidence type="ECO:0000313" key="3">
    <source>
        <dbReference type="EMBL" id="QUB39771.1"/>
    </source>
</evidence>
<dbReference type="AlphaFoldDB" id="A0A9X0WLR4"/>
<reference evidence="3 4" key="2">
    <citation type="submission" date="2021-03" db="EMBL/GenBank/DDBJ databases">
        <title>Human Oral Microbial Genomes.</title>
        <authorList>
            <person name="Johnston C.D."/>
            <person name="Chen T."/>
            <person name="Dewhirst F.E."/>
        </authorList>
    </citation>
    <scope>NUCLEOTIDE SEQUENCE [LARGE SCALE GENOMIC DNA]</scope>
    <source>
        <strain evidence="3 4">CCUG 66490</strain>
    </source>
</reference>
<evidence type="ECO:0000313" key="5">
    <source>
        <dbReference type="Proteomes" id="UP001138780"/>
    </source>
</evidence>
<proteinExistence type="predicted"/>
<dbReference type="Proteomes" id="UP001138780">
    <property type="component" value="Unassembled WGS sequence"/>
</dbReference>
<dbReference type="InterPro" id="IPR025202">
    <property type="entry name" value="PLD-like_dom"/>
</dbReference>
<feature type="domain" description="Phospholipase D-like" evidence="1">
    <location>
        <begin position="33"/>
        <end position="140"/>
    </location>
</feature>
<dbReference type="EMBL" id="CP072329">
    <property type="protein sequence ID" value="QUB39771.1"/>
    <property type="molecule type" value="Genomic_DNA"/>
</dbReference>
<evidence type="ECO:0000259" key="1">
    <source>
        <dbReference type="Pfam" id="PF13091"/>
    </source>
</evidence>
<dbReference type="Proteomes" id="UP000676511">
    <property type="component" value="Chromosome"/>
</dbReference>